<sequence>MYAFEIFVLHATAICNIYHSWLRSSSIHEPSDPLLRVHPTETLFTYGDLSLTETLCSPTEILLQLLLGSSYYDYNDFHQRSSTLKGDQNGLDSAFLETAQSRTAMGGVYKGQGRN</sequence>
<evidence type="ECO:0000313" key="2">
    <source>
        <dbReference type="Proteomes" id="UP000276991"/>
    </source>
</evidence>
<protein>
    <submittedName>
        <fullName evidence="1">Uncharacterized protein</fullName>
    </submittedName>
</protein>
<dbReference type="Proteomes" id="UP000276991">
    <property type="component" value="Unassembled WGS sequence"/>
</dbReference>
<reference evidence="1 2" key="1">
    <citation type="submission" date="2018-08" db="EMBL/GenBank/DDBJ databases">
        <authorList>
            <person name="Laetsch R D."/>
            <person name="Stevens L."/>
            <person name="Kumar S."/>
            <person name="Blaxter L. M."/>
        </authorList>
    </citation>
    <scope>NUCLEOTIDE SEQUENCE [LARGE SCALE GENOMIC DNA]</scope>
</reference>
<keyword evidence="2" id="KW-1185">Reference proteome</keyword>
<name>A0A498SHX5_ACAVI</name>
<accession>A0A498SHX5</accession>
<proteinExistence type="predicted"/>
<dbReference type="OrthoDB" id="5825915at2759"/>
<evidence type="ECO:0000313" key="1">
    <source>
        <dbReference type="EMBL" id="VBB33216.1"/>
    </source>
</evidence>
<gene>
    <name evidence="1" type="ORF">NAV_LOCUS8007</name>
</gene>
<dbReference type="EMBL" id="UPTC01002222">
    <property type="protein sequence ID" value="VBB33216.1"/>
    <property type="molecule type" value="Genomic_DNA"/>
</dbReference>
<organism evidence="1 2">
    <name type="scientific">Acanthocheilonema viteae</name>
    <name type="common">Filarial nematode worm</name>
    <name type="synonym">Dipetalonema viteae</name>
    <dbReference type="NCBI Taxonomy" id="6277"/>
    <lineage>
        <taxon>Eukaryota</taxon>
        <taxon>Metazoa</taxon>
        <taxon>Ecdysozoa</taxon>
        <taxon>Nematoda</taxon>
        <taxon>Chromadorea</taxon>
        <taxon>Rhabditida</taxon>
        <taxon>Spirurina</taxon>
        <taxon>Spiruromorpha</taxon>
        <taxon>Filarioidea</taxon>
        <taxon>Onchocercidae</taxon>
        <taxon>Acanthocheilonema</taxon>
    </lineage>
</organism>
<dbReference type="AlphaFoldDB" id="A0A498SHX5"/>